<feature type="region of interest" description="Disordered" evidence="1">
    <location>
        <begin position="1"/>
        <end position="88"/>
    </location>
</feature>
<proteinExistence type="predicted"/>
<dbReference type="EMBL" id="JBEOZY010000034">
    <property type="protein sequence ID" value="MER6168069.1"/>
    <property type="molecule type" value="Genomic_DNA"/>
</dbReference>
<feature type="region of interest" description="Disordered" evidence="1">
    <location>
        <begin position="791"/>
        <end position="810"/>
    </location>
</feature>
<evidence type="ECO:0000313" key="2">
    <source>
        <dbReference type="EMBL" id="MER6168069.1"/>
    </source>
</evidence>
<feature type="region of interest" description="Disordered" evidence="1">
    <location>
        <begin position="750"/>
        <end position="786"/>
    </location>
</feature>
<sequence length="2407" mass="256397">MGTRNGGEYWAAALPLATPESERAGSLFSEPEGAGSPMTVGFSGEPMAVDSPEGHGAADRAESPALALPGAAPGAAPALSGAGSQQPSEVVEITDPLERSLLGLGPWAQYPWHGQPSDRSFGFGRAGIHNLDAGQERTLFEALRAEYDTDLTVGDVLRRVHRILQDARPGRRIAVHPDDVIALHQRYHRPTPDVPRQARQRTNPHARPAPQQARQRREPRTMPASQAFVPPEAWLDGVAGDERRLALAVGEYVAVHRSAEGIVARGREVELPSGHVRKLGHWVRAVRGGTVSLHRATVRYLEVMSFFSAKQLARAQEKSGEAPSTATPREHLLDGVPKDERTLAFALKDYVTNVGSIADVTGWDHEVKLSNGRKRVSSWLESVRMGHTTIAGKTADYLKDLSLLNEAHLANLKKLPLPSADRLDGAPAHERAAALLSTEYIVQHRGDQGLFRAQQPLDFPDGVSWNLGAWVEAVRGGQLAISRETFQYLERLPSFFRPGAAANVRIAEASSAAVAGTSSQGDLARSARSSVPPGAAVPLDDGTVSGPTPGASSSDPASPAGAEAPLTGSAALRILEPEDEQEGAVRLVREADGPAALILSADMTLAVGVDGTFQSAYATAEAIEQSNAALAAAGSGVRLRRDENHHTDVPSAEASGPVGSPAPSDTSPPDRSARNADADARQVSRTSAAQPARTVVARDAARFEGKGRAVPPADAVADPADPAEAEAVREELAAARADFAEAADALAREQRRQLAGATSTSTASGRSADAHGRVEQASRRLTGAENAWRTVLPGTPLPRTEDIEATDGRLPGAARGSLPLWMRLLAEGGPDAVAAVYTDTPRTADTAPQVTVRDLTVAQQLHEGTAETDAATWRVQAARLDEARSSVETSPVEEAAWPALLDRLRTELMRDSDLVATLRPERDWSAVPVHEAAHRVAALRAASTAAATPTTTTDAVPHASRTRTGEAPTGDSTPSTPSAVPLATTSGRPTAESRRSAPAPTDGGFPSDEGFGPAGSQPVGAPQASSADPTGEGSRSVTTSPVYTGLVSGHGWPPPRVQYTVHGGGTDARGIFHDTPGLDLAVTESRDADGRQSAPRLAARLRAGGHGGDPRLAFSRDGSLAVSMHDQTQVAFATRAAADNAERALRAAGSSIRVVLDDDVFLTLRLDDRERTLYRVRPGSDGEAGAGLSSYKTATEALGGPPGHAVFRDAHGVLVTAPLSQEDGTTSHEAHKLVESLLDLVDQGQYSAHHPDAGWAADVVRAAGEPDESGIPVVLPGSTYDTYQRNLRALPALARNIGVNEAAFARTPGEGYLVQSIAAEGEDADQLGRHAAQADPDHNPNGYHFASVLLVSEDGTATVTLEHAQSDNVLRSAVARALADRDLAAGLAQLRERSASNAPVTTAQRVAEALEELRAAATLPFGSAAVVHRAGVERARRERQAVQALRALAREQGITVPRTGWALRLIGSHADDSFHNMARFLLEIERPFTMVVAGRPAIGPHAPDTGTPLPDRGSFPEDRTAHRAFAPDPFTAHREDVRSLLALAETVEQRETNLAAGPVATSADDFTRRTRLLADRLAEAARKTEDPGAFEDFLRRPTTQLLEGRAARAQWLADIRGRLASVPQGSTRVRRILENEERHLQRQLTRIDTELGHASRWEHHLGPRENGLGTWIADALTAPSSHEALQAARAQVHSSREALERSLDAADGDGAADLDRLSLRYKSALEAVHTLSALTGPDLSGTDPAQRAALVAAEQRSRQLFSHHFHAAGARLRHLDARWGTNYPLQEVAGKMLQHLFQEYLASPAMAVVSNADADALLDALHADPGAALPDLLGRESTGLSAALVSVAHQAAGAAPHSGLAVRWKHAVRQRALHTPEARPDAGLDYGLGISSLHGLLAQGDPEAVRLVVGEATRFRHDIDHSRAHFGNRLYPRAHFGAVVVGELGWNDVAEVTLTYWDDTSRDRAEARADFLLDLAERNGLAIPEPVLRAVPALDYADGAARDITYSRIPGQRAPQGVDLVPKSHRAMGLSPVVDTEVLRHSTYELIGEAPRWQAAPTPWSRFLEPGQRPFLVVARATDDREFLLARQDGTIGKLPEREFADIVGGIVPTTEDGPVVLLISHGGTGDLVLPRRLAARTNRPVWSFSGELDFRTASRDGAVVSRVVTFAPAPGRPAGTWTVSHPEDLGQDMAPDAVITVKGEAVPDALLRTQPISHYQTHRPIGRSAHTRAFLSGGDEEVGQTFFPVHESYTPKWEDPARNYPQAGPAQPLPWAGAEDAGRTYFWDSHATPKEVHIPGPDDRFFPLGPAEHAAYLKRRRSFRGASRVVMVACNAGRTVGRAPAYAQQVADATGLTVFGADGKTTGRFLVGVPESENRIGRWHTFRPGAHATREPTAPVPTTADGSARE</sequence>
<evidence type="ECO:0000313" key="3">
    <source>
        <dbReference type="Proteomes" id="UP001496720"/>
    </source>
</evidence>
<feature type="compositionally biased region" description="Low complexity" evidence="1">
    <location>
        <begin position="545"/>
        <end position="564"/>
    </location>
</feature>
<evidence type="ECO:0000256" key="1">
    <source>
        <dbReference type="SAM" id="MobiDB-lite"/>
    </source>
</evidence>
<feature type="region of interest" description="Disordered" evidence="1">
    <location>
        <begin position="637"/>
        <end position="725"/>
    </location>
</feature>
<accession>A0ABV1T275</accession>
<feature type="region of interest" description="Disordered" evidence="1">
    <location>
        <begin position="185"/>
        <end position="224"/>
    </location>
</feature>
<feature type="compositionally biased region" description="Basic and acidic residues" evidence="1">
    <location>
        <begin position="639"/>
        <end position="648"/>
    </location>
</feature>
<organism evidence="2 3">
    <name type="scientific">Streptomyces violaceorubidus</name>
    <dbReference type="NCBI Taxonomy" id="284042"/>
    <lineage>
        <taxon>Bacteria</taxon>
        <taxon>Bacillati</taxon>
        <taxon>Actinomycetota</taxon>
        <taxon>Actinomycetes</taxon>
        <taxon>Kitasatosporales</taxon>
        <taxon>Streptomycetaceae</taxon>
        <taxon>Streptomyces</taxon>
    </lineage>
</organism>
<feature type="compositionally biased region" description="Low complexity" evidence="1">
    <location>
        <begin position="940"/>
        <end position="959"/>
    </location>
</feature>
<feature type="region of interest" description="Disordered" evidence="1">
    <location>
        <begin position="2384"/>
        <end position="2407"/>
    </location>
</feature>
<feature type="compositionally biased region" description="Polar residues" evidence="1">
    <location>
        <begin position="970"/>
        <end position="988"/>
    </location>
</feature>
<gene>
    <name evidence="2" type="ORF">ABT188_26560</name>
</gene>
<feature type="compositionally biased region" description="Basic and acidic residues" evidence="1">
    <location>
        <begin position="768"/>
        <end position="778"/>
    </location>
</feature>
<feature type="compositionally biased region" description="Basic and acidic residues" evidence="1">
    <location>
        <begin position="671"/>
        <end position="682"/>
    </location>
</feature>
<keyword evidence="3" id="KW-1185">Reference proteome</keyword>
<reference evidence="2 3" key="1">
    <citation type="submission" date="2024-06" db="EMBL/GenBank/DDBJ databases">
        <title>The Natural Products Discovery Center: Release of the First 8490 Sequenced Strains for Exploring Actinobacteria Biosynthetic Diversity.</title>
        <authorList>
            <person name="Kalkreuter E."/>
            <person name="Kautsar S.A."/>
            <person name="Yang D."/>
            <person name="Bader C.D."/>
            <person name="Teijaro C.N."/>
            <person name="Fluegel L."/>
            <person name="Davis C.M."/>
            <person name="Simpson J.R."/>
            <person name="Lauterbach L."/>
            <person name="Steele A.D."/>
            <person name="Gui C."/>
            <person name="Meng S."/>
            <person name="Li G."/>
            <person name="Viehrig K."/>
            <person name="Ye F."/>
            <person name="Su P."/>
            <person name="Kiefer A.F."/>
            <person name="Nichols A."/>
            <person name="Cepeda A.J."/>
            <person name="Yan W."/>
            <person name="Fan B."/>
            <person name="Jiang Y."/>
            <person name="Adhikari A."/>
            <person name="Zheng C.-J."/>
            <person name="Schuster L."/>
            <person name="Cowan T.M."/>
            <person name="Smanski M.J."/>
            <person name="Chevrette M.G."/>
            <person name="De Carvalho L.P.S."/>
            <person name="Shen B."/>
        </authorList>
    </citation>
    <scope>NUCLEOTIDE SEQUENCE [LARGE SCALE GENOMIC DNA]</scope>
    <source>
        <strain evidence="2 3">NPDC001615</strain>
    </source>
</reference>
<feature type="compositionally biased region" description="Low complexity" evidence="1">
    <location>
        <begin position="63"/>
        <end position="84"/>
    </location>
</feature>
<dbReference type="RefSeq" id="WP_352149465.1">
    <property type="nucleotide sequence ID" value="NZ_JBEOZY010000034.1"/>
</dbReference>
<feature type="compositionally biased region" description="Polar residues" evidence="1">
    <location>
        <begin position="1023"/>
        <end position="1042"/>
    </location>
</feature>
<feature type="region of interest" description="Disordered" evidence="1">
    <location>
        <begin position="515"/>
        <end position="564"/>
    </location>
</feature>
<evidence type="ECO:0008006" key="4">
    <source>
        <dbReference type="Google" id="ProtNLM"/>
    </source>
</evidence>
<dbReference type="Proteomes" id="UP001496720">
    <property type="component" value="Unassembled WGS sequence"/>
</dbReference>
<feature type="region of interest" description="Disordered" evidence="1">
    <location>
        <begin position="940"/>
        <end position="1054"/>
    </location>
</feature>
<name>A0ABV1T275_9ACTN</name>
<feature type="compositionally biased region" description="Low complexity" evidence="1">
    <location>
        <begin position="708"/>
        <end position="722"/>
    </location>
</feature>
<protein>
    <recommendedName>
        <fullName evidence="4">Lonely Cys domain-containing protein</fullName>
    </recommendedName>
</protein>
<feature type="compositionally biased region" description="Basic and acidic residues" evidence="1">
    <location>
        <begin position="52"/>
        <end position="62"/>
    </location>
</feature>
<feature type="compositionally biased region" description="Low complexity" evidence="1">
    <location>
        <begin position="753"/>
        <end position="767"/>
    </location>
</feature>
<comment type="caution">
    <text evidence="2">The sequence shown here is derived from an EMBL/GenBank/DDBJ whole genome shotgun (WGS) entry which is preliminary data.</text>
</comment>